<gene>
    <name evidence="1" type="ORF">Bandiella_01023</name>
</gene>
<sequence>MLCLLSNTEYNEAIEERLDAIFDSFDLNNNVREEEDLVNILKFCKDFNLNIKSQTDEELLDAIEIINELIKVHSCKAIVEITLKELIKIKLVYQTFGKGLADLNLNNIERER</sequence>
<accession>A0ABZ0UME4</accession>
<evidence type="ECO:0000313" key="1">
    <source>
        <dbReference type="EMBL" id="WPX96889.1"/>
    </source>
</evidence>
<dbReference type="Proteomes" id="UP001327219">
    <property type="component" value="Chromosome"/>
</dbReference>
<protein>
    <submittedName>
        <fullName evidence="1">Uncharacterized protein</fullName>
    </submittedName>
</protein>
<name>A0ABZ0UME4_9RICK</name>
<dbReference type="EMBL" id="CP110820">
    <property type="protein sequence ID" value="WPX96889.1"/>
    <property type="molecule type" value="Genomic_DNA"/>
</dbReference>
<reference evidence="1 2" key="1">
    <citation type="submission" date="2022-11" db="EMBL/GenBank/DDBJ databases">
        <title>Host association and intracellularity evolved multiple times independently in the Rickettsiales.</title>
        <authorList>
            <person name="Castelli M."/>
            <person name="Nardi T."/>
            <person name="Gammuto L."/>
            <person name="Bellinzona G."/>
            <person name="Sabaneyeva E."/>
            <person name="Potekhin A."/>
            <person name="Serra V."/>
            <person name="Petroni G."/>
            <person name="Sassera D."/>
        </authorList>
    </citation>
    <scope>NUCLEOTIDE SEQUENCE [LARGE SCALE GENOMIC DNA]</scope>
    <source>
        <strain evidence="1 2">NDG2</strain>
    </source>
</reference>
<evidence type="ECO:0000313" key="2">
    <source>
        <dbReference type="Proteomes" id="UP001327219"/>
    </source>
</evidence>
<keyword evidence="2" id="KW-1185">Reference proteome</keyword>
<proteinExistence type="predicted"/>
<organism evidence="1 2">
    <name type="scientific">Candidatus Bandiella euplotis</name>
    <dbReference type="NCBI Taxonomy" id="1664265"/>
    <lineage>
        <taxon>Bacteria</taxon>
        <taxon>Pseudomonadati</taxon>
        <taxon>Pseudomonadota</taxon>
        <taxon>Alphaproteobacteria</taxon>
        <taxon>Rickettsiales</taxon>
        <taxon>Candidatus Midichloriaceae</taxon>
        <taxon>Candidatus Bandiella</taxon>
    </lineage>
</organism>
<dbReference type="RefSeq" id="WP_323732576.1">
    <property type="nucleotide sequence ID" value="NZ_CP110820.1"/>
</dbReference>